<dbReference type="EMBL" id="CAXLJM020000026">
    <property type="protein sequence ID" value="CAL8093833.1"/>
    <property type="molecule type" value="Genomic_DNA"/>
</dbReference>
<comment type="caution">
    <text evidence="10">The sequence shown here is derived from an EMBL/GenBank/DDBJ whole genome shotgun (WGS) entry which is preliminary data.</text>
</comment>
<keyword evidence="4 8" id="KW-1133">Transmembrane helix</keyword>
<evidence type="ECO:0000256" key="2">
    <source>
        <dbReference type="ARBA" id="ARBA00022475"/>
    </source>
</evidence>
<evidence type="ECO:0000256" key="1">
    <source>
        <dbReference type="ARBA" id="ARBA00004651"/>
    </source>
</evidence>
<evidence type="ECO:0000256" key="6">
    <source>
        <dbReference type="ARBA" id="ARBA00023170"/>
    </source>
</evidence>
<accession>A0ABP1QCN2</accession>
<keyword evidence="6" id="KW-0675">Receptor</keyword>
<keyword evidence="5 8" id="KW-0472">Membrane</keyword>
<evidence type="ECO:0000256" key="8">
    <source>
        <dbReference type="SAM" id="Phobius"/>
    </source>
</evidence>
<keyword evidence="11" id="KW-1185">Reference proteome</keyword>
<reference evidence="10 11" key="1">
    <citation type="submission" date="2024-08" db="EMBL/GenBank/DDBJ databases">
        <authorList>
            <person name="Cucini C."/>
            <person name="Frati F."/>
        </authorList>
    </citation>
    <scope>NUCLEOTIDE SEQUENCE [LARGE SCALE GENOMIC DNA]</scope>
</reference>
<evidence type="ECO:0000256" key="4">
    <source>
        <dbReference type="ARBA" id="ARBA00022989"/>
    </source>
</evidence>
<name>A0ABP1QCN2_9HEXA</name>
<keyword evidence="7" id="KW-0325">Glycoprotein</keyword>
<feature type="transmembrane region" description="Helical" evidence="8">
    <location>
        <begin position="1455"/>
        <end position="1475"/>
    </location>
</feature>
<feature type="transmembrane region" description="Helical" evidence="8">
    <location>
        <begin position="454"/>
        <end position="475"/>
    </location>
</feature>
<evidence type="ECO:0000256" key="5">
    <source>
        <dbReference type="ARBA" id="ARBA00023136"/>
    </source>
</evidence>
<protein>
    <submittedName>
        <fullName evidence="10">Uncharacterized protein</fullName>
    </submittedName>
</protein>
<dbReference type="PANTHER" id="PTHR42643:SF24">
    <property type="entry name" value="IONOTROPIC RECEPTOR 60A"/>
    <property type="match status" value="1"/>
</dbReference>
<feature type="signal peptide" evidence="9">
    <location>
        <begin position="1"/>
        <end position="22"/>
    </location>
</feature>
<evidence type="ECO:0000256" key="7">
    <source>
        <dbReference type="ARBA" id="ARBA00023180"/>
    </source>
</evidence>
<dbReference type="Gene3D" id="1.10.287.70">
    <property type="match status" value="2"/>
</dbReference>
<sequence length="1513" mass="173714">MMVFIFPVTFIIYIISSCPTHASDSEDSDNFPSNMETAFTKLSSEFKDCLIHIMNYQKLDFQPSTLSVPIPVILTDTSPLADYNCYVDVAPSTASGNWTIFPMSFSSHCIVHLFLSPTIRYVTKHYDWDTKNLEPSEKKDILCKPNSLTFFWVNQYKISELGETIWNTPNFNRKFDFHVLLAEKDHTKLSEAWLNSYDFESGGFGSSSQVFNKILIEVDNNIDSIKRDSISIDVKIACEFCQPDHAIFLENIPLERRSIETTLNNLQMISNVPFILKNLETVYHGLDTETENIYFKQKLTHSRWWKALKSNNRIIDVNLKAITLLLPFNGTVIQDMHMFEPDKLPYRRYPMLIYNDPHSMYFTLYEETFDFVMCNGGLLNSGVSFADFTSSFDQWTWILTLASSIIIMILCKAFTYGGNEIENRLGKMSFIQWFIFVYGALLSQSSLSAQIKRVSLLFLTGTWLLISVVLSNSYLGDNITNLNAPRKALLFSGISDMKKRNVDVYLAKQPFLATLPYDSIYGCRGDDDIHDDLFSNKTMPCKIEYHSKLASFYILGSYFNDTNVLSKTGQLEMHILKDIASMGKIVSSNYAMLPKLMNDSIYAAIGDWSGSLNHLESFLKYTCGTANNKRVTLFKRIQEKTIKRSLGWSIKRWNNPNVHRVLNSIKTSGLMKLWKSLFYLTQKLSMRTYDGDQFEQQKKKRKGLVLDVFRAVTTDTNVVTVFYLLLMGTALAVASFVVEIRNQIRPRFWQVTFIIYIISSCPTHASDSDDSDNFPSNMETAFTKLSSEFKVCLIHIMNYQKLDFQPSTLSVPIPVILTDPSPLADYNCYYDVVPSTASGNWTIFPMSFSSHCIVHLFLSPTIKYVTEPYALKTKNLQPSEKKDILCKPTSLTFFWVHQYIISEFGETIWNTPNFNRKFDFHMLLVEKDHTKLSEAWLNSYDFDRDFGSSSQVFNKILIEVDNNNDALKQDAISIDVKVACEFCQPDHAIFLENIPLARRSIETTLNNLQMISNVPFILKNLETVYHTDTKTENIYFKKKLASTRWWKTLKGNNKIIDVNLKAITLLLTFNGTWIQDVYMRGPQKLPYRRYPMLIYNDPHSMYFTLYDESFDFVMCNGGLVDSGVRFADFTSSFDSWTWILTLASSIIIMILCKAFTNGGNVNEIRLSLIQWFIFVYGALLSQSSLSAQIKRVSLLFLTGTWLLISVVLSNSYLGNNITDLNAPRKALLFNGISDMKKRNVDVYLAKMPSLVSLPYDSIYGCRGDDDIHTLFSSKTMPCKIEHHSKLAAFYFFGNYYNVTNVLSKTGQQEMHILKDIASMGKVVSSNFAIIPKLMNDSIYAAIGDWSGSINHLESFLKRSCGTANNKRVTLFKRIQEKTIKRSLGWSIKRWNNPNVHRILNSIKTSGLMKLWKSLFDLIQKLNMRTFDGDRFDQQKKKRKGLVLDVFRAVTTDTNVVTVFYLLLMGTALAVASFIVEIRNKMQPLFWQGLISIVCFLRDSFETLCRVKTQVKQY</sequence>
<dbReference type="Proteomes" id="UP001642540">
    <property type="component" value="Unassembled WGS sequence"/>
</dbReference>
<evidence type="ECO:0000256" key="9">
    <source>
        <dbReference type="SAM" id="SignalP"/>
    </source>
</evidence>
<feature type="chain" id="PRO_5045399240" evidence="9">
    <location>
        <begin position="23"/>
        <end position="1513"/>
    </location>
</feature>
<keyword evidence="2" id="KW-1003">Cell membrane</keyword>
<organism evidence="10 11">
    <name type="scientific">Orchesella dallaii</name>
    <dbReference type="NCBI Taxonomy" id="48710"/>
    <lineage>
        <taxon>Eukaryota</taxon>
        <taxon>Metazoa</taxon>
        <taxon>Ecdysozoa</taxon>
        <taxon>Arthropoda</taxon>
        <taxon>Hexapoda</taxon>
        <taxon>Collembola</taxon>
        <taxon>Entomobryomorpha</taxon>
        <taxon>Entomobryoidea</taxon>
        <taxon>Orchesellidae</taxon>
        <taxon>Orchesellinae</taxon>
        <taxon>Orchesella</taxon>
    </lineage>
</organism>
<dbReference type="InterPro" id="IPR052192">
    <property type="entry name" value="Insect_Ionotropic_Sensory_Rcpt"/>
</dbReference>
<proteinExistence type="predicted"/>
<evidence type="ECO:0000256" key="3">
    <source>
        <dbReference type="ARBA" id="ARBA00022692"/>
    </source>
</evidence>
<feature type="transmembrane region" description="Helical" evidence="8">
    <location>
        <begin position="1194"/>
        <end position="1213"/>
    </location>
</feature>
<feature type="transmembrane region" description="Helical" evidence="8">
    <location>
        <begin position="395"/>
        <end position="418"/>
    </location>
</feature>
<feature type="transmembrane region" description="Helical" evidence="8">
    <location>
        <begin position="718"/>
        <end position="738"/>
    </location>
</feature>
<feature type="transmembrane region" description="Helical" evidence="8">
    <location>
        <begin position="1168"/>
        <end position="1187"/>
    </location>
</feature>
<comment type="subcellular location">
    <subcellularLocation>
        <location evidence="1">Cell membrane</location>
        <topology evidence="1">Multi-pass membrane protein</topology>
    </subcellularLocation>
</comment>
<evidence type="ECO:0000313" key="10">
    <source>
        <dbReference type="EMBL" id="CAL8093833.1"/>
    </source>
</evidence>
<evidence type="ECO:0000313" key="11">
    <source>
        <dbReference type="Proteomes" id="UP001642540"/>
    </source>
</evidence>
<feature type="transmembrane region" description="Helical" evidence="8">
    <location>
        <begin position="1135"/>
        <end position="1156"/>
    </location>
</feature>
<dbReference type="PANTHER" id="PTHR42643">
    <property type="entry name" value="IONOTROPIC RECEPTOR 20A-RELATED"/>
    <property type="match status" value="1"/>
</dbReference>
<keyword evidence="3 8" id="KW-0812">Transmembrane</keyword>
<keyword evidence="9" id="KW-0732">Signal</keyword>
<gene>
    <name evidence="10" type="ORF">ODALV1_LOCUS8610</name>
</gene>